<feature type="non-terminal residue" evidence="1">
    <location>
        <position position="283"/>
    </location>
</feature>
<dbReference type="SUPFAM" id="SSF56219">
    <property type="entry name" value="DNase I-like"/>
    <property type="match status" value="1"/>
</dbReference>
<keyword evidence="2" id="KW-1185">Reference proteome</keyword>
<dbReference type="InterPro" id="IPR036691">
    <property type="entry name" value="Endo/exonu/phosph_ase_sf"/>
</dbReference>
<dbReference type="Proteomes" id="UP000601435">
    <property type="component" value="Unassembled WGS sequence"/>
</dbReference>
<evidence type="ECO:0000313" key="2">
    <source>
        <dbReference type="Proteomes" id="UP000601435"/>
    </source>
</evidence>
<name>A0A812ZII5_9DINO</name>
<proteinExistence type="predicted"/>
<reference evidence="1" key="1">
    <citation type="submission" date="2021-02" db="EMBL/GenBank/DDBJ databases">
        <authorList>
            <person name="Dougan E. K."/>
            <person name="Rhodes N."/>
            <person name="Thang M."/>
            <person name="Chan C."/>
        </authorList>
    </citation>
    <scope>NUCLEOTIDE SEQUENCE</scope>
</reference>
<dbReference type="Gene3D" id="3.60.10.10">
    <property type="entry name" value="Endonuclease/exonuclease/phosphatase"/>
    <property type="match status" value="1"/>
</dbReference>
<dbReference type="AlphaFoldDB" id="A0A812ZII5"/>
<gene>
    <name evidence="1" type="ORF">SNEC2469_LOCUS24800</name>
</gene>
<accession>A0A812ZII5</accession>
<evidence type="ECO:0008006" key="3">
    <source>
        <dbReference type="Google" id="ProtNLM"/>
    </source>
</evidence>
<dbReference type="OrthoDB" id="414666at2759"/>
<organism evidence="1 2">
    <name type="scientific">Symbiodinium necroappetens</name>
    <dbReference type="NCBI Taxonomy" id="1628268"/>
    <lineage>
        <taxon>Eukaryota</taxon>
        <taxon>Sar</taxon>
        <taxon>Alveolata</taxon>
        <taxon>Dinophyceae</taxon>
        <taxon>Suessiales</taxon>
        <taxon>Symbiodiniaceae</taxon>
        <taxon>Symbiodinium</taxon>
    </lineage>
</organism>
<evidence type="ECO:0000313" key="1">
    <source>
        <dbReference type="EMBL" id="CAE7829762.1"/>
    </source>
</evidence>
<protein>
    <recommendedName>
        <fullName evidence="3">Endonuclease/exonuclease/phosphatase domain-containing protein</fullName>
    </recommendedName>
</protein>
<feature type="non-terminal residue" evidence="1">
    <location>
        <position position="1"/>
    </location>
</feature>
<comment type="caution">
    <text evidence="1">The sequence shown here is derived from an EMBL/GenBank/DDBJ whole genome shotgun (WGS) entry which is preliminary data.</text>
</comment>
<sequence length="283" mass="31746">RLRVLCANLDGMTTVVYDHMVKWMQTAPYDIIFLQETHRGFGSEPAEWKAGQWTFVSSPDPSSRFAGVAIAIRTTVAEHYTARSAAVIPGRLLHVRLSGDAYGIDLLSCYQHVITNREARTQNASKREHFWTQLGRPLEASVPLKPGWTVVKNRTKPALRERVKNALREAEQHTADSLNSILLQACVDQFPPVRKAGDAESGQERQIGPLFQATGTAPWHRKQLLQRKLELATQAEQNKDVRLLYAVVRLDPLLLYPGELQASLGRQDLCGPLTEAFHYESVA</sequence>
<dbReference type="EMBL" id="CAJNJA010048234">
    <property type="protein sequence ID" value="CAE7829762.1"/>
    <property type="molecule type" value="Genomic_DNA"/>
</dbReference>